<feature type="compositionally biased region" description="Polar residues" evidence="1">
    <location>
        <begin position="249"/>
        <end position="262"/>
    </location>
</feature>
<gene>
    <name evidence="2" type="ORF">D9757_005294</name>
</gene>
<evidence type="ECO:0000313" key="2">
    <source>
        <dbReference type="EMBL" id="KAF5390448.1"/>
    </source>
</evidence>
<organism evidence="2 3">
    <name type="scientific">Collybiopsis confluens</name>
    <dbReference type="NCBI Taxonomy" id="2823264"/>
    <lineage>
        <taxon>Eukaryota</taxon>
        <taxon>Fungi</taxon>
        <taxon>Dikarya</taxon>
        <taxon>Basidiomycota</taxon>
        <taxon>Agaricomycotina</taxon>
        <taxon>Agaricomycetes</taxon>
        <taxon>Agaricomycetidae</taxon>
        <taxon>Agaricales</taxon>
        <taxon>Marasmiineae</taxon>
        <taxon>Omphalotaceae</taxon>
        <taxon>Collybiopsis</taxon>
    </lineage>
</organism>
<feature type="compositionally biased region" description="Low complexity" evidence="1">
    <location>
        <begin position="204"/>
        <end position="234"/>
    </location>
</feature>
<feature type="compositionally biased region" description="Acidic residues" evidence="1">
    <location>
        <begin position="170"/>
        <end position="184"/>
    </location>
</feature>
<dbReference type="Proteomes" id="UP000518752">
    <property type="component" value="Unassembled WGS sequence"/>
</dbReference>
<comment type="caution">
    <text evidence="2">The sequence shown here is derived from an EMBL/GenBank/DDBJ whole genome shotgun (WGS) entry which is preliminary data.</text>
</comment>
<evidence type="ECO:0000256" key="1">
    <source>
        <dbReference type="SAM" id="MobiDB-lite"/>
    </source>
</evidence>
<keyword evidence="3" id="KW-1185">Reference proteome</keyword>
<protein>
    <submittedName>
        <fullName evidence="2">Uncharacterized protein</fullName>
    </submittedName>
</protein>
<evidence type="ECO:0000313" key="3">
    <source>
        <dbReference type="Proteomes" id="UP000518752"/>
    </source>
</evidence>
<feature type="compositionally biased region" description="Basic and acidic residues" evidence="1">
    <location>
        <begin position="153"/>
        <end position="169"/>
    </location>
</feature>
<feature type="region of interest" description="Disordered" evidence="1">
    <location>
        <begin position="120"/>
        <end position="262"/>
    </location>
</feature>
<accession>A0A8H5HW00</accession>
<reference evidence="2 3" key="1">
    <citation type="journal article" date="2020" name="ISME J.">
        <title>Uncovering the hidden diversity of litter-decomposition mechanisms in mushroom-forming fungi.</title>
        <authorList>
            <person name="Floudas D."/>
            <person name="Bentzer J."/>
            <person name="Ahren D."/>
            <person name="Johansson T."/>
            <person name="Persson P."/>
            <person name="Tunlid A."/>
        </authorList>
    </citation>
    <scope>NUCLEOTIDE SEQUENCE [LARGE SCALE GENOMIC DNA]</scope>
    <source>
        <strain evidence="2 3">CBS 406.79</strain>
    </source>
</reference>
<sequence>MMPSRGQVIYKPHKVWLNARISSHYHPLAYTLQPAFPILWHPLLTIAASIPATFYSCPLHIMPVSHLSDLGSSCNTDYDCSSNCEFDSCYMPNHSIRVPSPLSLSLISESKFTKSEPHHSTSFASSFSTTSSSSSGASTSGHRDGRNRRNYGRRSESRRERNPFEHRCEEEEENEMELSDEGYDSYDASPRYRSYSRLPRRTRTLSPPRSPFFTSSSAIPTGSSPSFPNSYSLSHPEELNGEAEPPFPDSNSTNDIEPQQHTPTCNETLRRQWQSFALSVQFGVFRTRRRVRGMFGKGRKY</sequence>
<name>A0A8H5HW00_9AGAR</name>
<dbReference type="OrthoDB" id="3036617at2759"/>
<dbReference type="AlphaFoldDB" id="A0A8H5HW00"/>
<proteinExistence type="predicted"/>
<dbReference type="EMBL" id="JAACJN010000015">
    <property type="protein sequence ID" value="KAF5390448.1"/>
    <property type="molecule type" value="Genomic_DNA"/>
</dbReference>
<feature type="compositionally biased region" description="Low complexity" evidence="1">
    <location>
        <begin position="120"/>
        <end position="140"/>
    </location>
</feature>